<reference evidence="4" key="1">
    <citation type="journal article" date="2018" name="Gigascience">
        <title>Genome assembly of the Pink Ipe (Handroanthus impetiginosus, Bignoniaceae), a highly valued, ecologically keystone Neotropical timber forest tree.</title>
        <authorList>
            <person name="Silva-Junior O.B."/>
            <person name="Grattapaglia D."/>
            <person name="Novaes E."/>
            <person name="Collevatti R.G."/>
        </authorList>
    </citation>
    <scope>NUCLEOTIDE SEQUENCE [LARGE SCALE GENOMIC DNA]</scope>
    <source>
        <strain evidence="4">cv. UFG-1</strain>
    </source>
</reference>
<sequence>MRVKVGIDVSKSLRRGLTLRISETEKLCIDFIYERLPLYYYLCGLLGHLEKRFPVRHDDNFQDPGQKFEYGPWLVASETRSNPFHICPNRNPTTTYPSELQNANMHAHANPKPHTPHPTLPDHTNLPLHPPPQTTASTPQPSTAPSLIYMAPHLKAYLSQPPSPTNIDQNRDPSPRNHTQSQTTTASKITGSKPKCGKKQGTAVKPGKEIDHVVYHVLLLRILQRVRK</sequence>
<evidence type="ECO:0000313" key="4">
    <source>
        <dbReference type="Proteomes" id="UP000231279"/>
    </source>
</evidence>
<protein>
    <recommendedName>
        <fullName evidence="2">Zinc knuckle CX2CX4HX4C domain-containing protein</fullName>
    </recommendedName>
</protein>
<feature type="region of interest" description="Disordered" evidence="1">
    <location>
        <begin position="157"/>
        <end position="203"/>
    </location>
</feature>
<keyword evidence="4" id="KW-1185">Reference proteome</keyword>
<dbReference type="AlphaFoldDB" id="A0A2G9HKT7"/>
<feature type="domain" description="Zinc knuckle CX2CX4HX4C" evidence="2">
    <location>
        <begin position="7"/>
        <end position="54"/>
    </location>
</feature>
<dbReference type="Pfam" id="PF14392">
    <property type="entry name" value="zf-CCHC_4"/>
    <property type="match status" value="1"/>
</dbReference>
<gene>
    <name evidence="3" type="ORF">CDL12_09184</name>
</gene>
<evidence type="ECO:0000259" key="2">
    <source>
        <dbReference type="Pfam" id="PF14392"/>
    </source>
</evidence>
<proteinExistence type="predicted"/>
<dbReference type="EMBL" id="NKXS01001516">
    <property type="protein sequence ID" value="PIN18148.1"/>
    <property type="molecule type" value="Genomic_DNA"/>
</dbReference>
<name>A0A2G9HKT7_9LAMI</name>
<dbReference type="Proteomes" id="UP000231279">
    <property type="component" value="Unassembled WGS sequence"/>
</dbReference>
<evidence type="ECO:0000313" key="3">
    <source>
        <dbReference type="EMBL" id="PIN18148.1"/>
    </source>
</evidence>
<organism evidence="3 4">
    <name type="scientific">Handroanthus impetiginosus</name>
    <dbReference type="NCBI Taxonomy" id="429701"/>
    <lineage>
        <taxon>Eukaryota</taxon>
        <taxon>Viridiplantae</taxon>
        <taxon>Streptophyta</taxon>
        <taxon>Embryophyta</taxon>
        <taxon>Tracheophyta</taxon>
        <taxon>Spermatophyta</taxon>
        <taxon>Magnoliopsida</taxon>
        <taxon>eudicotyledons</taxon>
        <taxon>Gunneridae</taxon>
        <taxon>Pentapetalae</taxon>
        <taxon>asterids</taxon>
        <taxon>lamiids</taxon>
        <taxon>Lamiales</taxon>
        <taxon>Bignoniaceae</taxon>
        <taxon>Crescentiina</taxon>
        <taxon>Tabebuia alliance</taxon>
        <taxon>Handroanthus</taxon>
    </lineage>
</organism>
<feature type="compositionally biased region" description="Low complexity" evidence="1">
    <location>
        <begin position="134"/>
        <end position="145"/>
    </location>
</feature>
<dbReference type="OrthoDB" id="1924068at2759"/>
<comment type="caution">
    <text evidence="3">The sequence shown here is derived from an EMBL/GenBank/DDBJ whole genome shotgun (WGS) entry which is preliminary data.</text>
</comment>
<accession>A0A2G9HKT7</accession>
<evidence type="ECO:0000256" key="1">
    <source>
        <dbReference type="SAM" id="MobiDB-lite"/>
    </source>
</evidence>
<dbReference type="InterPro" id="IPR025836">
    <property type="entry name" value="Zn_knuckle_CX2CX4HX4C"/>
</dbReference>
<feature type="compositionally biased region" description="Polar residues" evidence="1">
    <location>
        <begin position="176"/>
        <end position="190"/>
    </location>
</feature>
<feature type="region of interest" description="Disordered" evidence="1">
    <location>
        <begin position="106"/>
        <end position="145"/>
    </location>
</feature>